<reference evidence="5" key="1">
    <citation type="submission" date="2022-01" db="EMBL/GenBank/DDBJ databases">
        <title>Genome Sequence Resource for Two Populations of Ditylenchus destructor, the Migratory Endoparasitic Phytonematode.</title>
        <authorList>
            <person name="Zhang H."/>
            <person name="Lin R."/>
            <person name="Xie B."/>
        </authorList>
    </citation>
    <scope>NUCLEOTIDE SEQUENCE</scope>
    <source>
        <strain evidence="5">BazhouSP</strain>
    </source>
</reference>
<evidence type="ECO:0000313" key="5">
    <source>
        <dbReference type="EMBL" id="KAI1701728.1"/>
    </source>
</evidence>
<dbReference type="InterPro" id="IPR018170">
    <property type="entry name" value="Aldo/ket_reductase_CS"/>
</dbReference>
<dbReference type="PROSITE" id="PS00063">
    <property type="entry name" value="ALDOKETO_REDUCTASE_3"/>
    <property type="match status" value="1"/>
</dbReference>
<feature type="active site" description="Proton donor" evidence="1">
    <location>
        <position position="78"/>
    </location>
</feature>
<protein>
    <submittedName>
        <fullName evidence="5">Aldo/keto reductase family domain-containing protein</fullName>
    </submittedName>
</protein>
<dbReference type="FunFam" id="3.20.20.100:FF:000029">
    <property type="entry name" value="Aldo-keto reductase"/>
    <property type="match status" value="1"/>
</dbReference>
<dbReference type="PANTHER" id="PTHR43827">
    <property type="entry name" value="2,5-DIKETO-D-GLUCONIC ACID REDUCTASE"/>
    <property type="match status" value="1"/>
</dbReference>
<evidence type="ECO:0000259" key="4">
    <source>
        <dbReference type="Pfam" id="PF00248"/>
    </source>
</evidence>
<sequence>MAPNITTISWRRFSFCTRRPDQKDKTMSQIPTIKLHNGVSMPMLGYGTFLSTNPEELKAALRSALDAGYRYIDTAHYYNNENVIGDVLQEYYKTGKLKRSDVFIATKLAIFGHSNVDFYLKQSLANLKTDYIDLYLMHSAMPFKEAGKNIPVVENGNVVPDMYPRIKTWRVFEKHYKAGLVRSIGICNYNAKQLEELYTQAEIKPHNLQIELHILLQQHELVGLCRKLNMSVTAYGPLGSPGSAEFRQTQFGQPHIKGDCLGHPLVKELAKKYNKSPAQILLRQIVQRGVTVIPKSTNPTRIKENCNIFDFKLSDEDMKRMADIEENIRIFTFEFARVHPWYPW</sequence>
<dbReference type="SUPFAM" id="SSF51430">
    <property type="entry name" value="NAD(P)-linked oxidoreductase"/>
    <property type="match status" value="1"/>
</dbReference>
<feature type="domain" description="NADP-dependent oxidoreductase" evidence="4">
    <location>
        <begin position="45"/>
        <end position="325"/>
    </location>
</feature>
<dbReference type="InterPro" id="IPR036812">
    <property type="entry name" value="NAD(P)_OxRdtase_dom_sf"/>
</dbReference>
<evidence type="ECO:0000256" key="2">
    <source>
        <dbReference type="PIRSR" id="PIRSR000097-2"/>
    </source>
</evidence>
<dbReference type="Pfam" id="PF00248">
    <property type="entry name" value="Aldo_ket_red"/>
    <property type="match status" value="1"/>
</dbReference>
<dbReference type="Gene3D" id="3.20.20.100">
    <property type="entry name" value="NADP-dependent oxidoreductase domain"/>
    <property type="match status" value="1"/>
</dbReference>
<dbReference type="GO" id="GO:0016491">
    <property type="term" value="F:oxidoreductase activity"/>
    <property type="evidence" value="ECO:0007669"/>
    <property type="project" value="InterPro"/>
</dbReference>
<dbReference type="EMBL" id="JAKKPZ010000112">
    <property type="protein sequence ID" value="KAI1701728.1"/>
    <property type="molecule type" value="Genomic_DNA"/>
</dbReference>
<feature type="binding site" evidence="2">
    <location>
        <position position="138"/>
    </location>
    <ligand>
        <name>substrate</name>
    </ligand>
</feature>
<organism evidence="5 6">
    <name type="scientific">Ditylenchus destructor</name>
    <dbReference type="NCBI Taxonomy" id="166010"/>
    <lineage>
        <taxon>Eukaryota</taxon>
        <taxon>Metazoa</taxon>
        <taxon>Ecdysozoa</taxon>
        <taxon>Nematoda</taxon>
        <taxon>Chromadorea</taxon>
        <taxon>Rhabditida</taxon>
        <taxon>Tylenchina</taxon>
        <taxon>Tylenchomorpha</taxon>
        <taxon>Sphaerularioidea</taxon>
        <taxon>Anguinidae</taxon>
        <taxon>Anguininae</taxon>
        <taxon>Ditylenchus</taxon>
    </lineage>
</organism>
<dbReference type="InterPro" id="IPR023210">
    <property type="entry name" value="NADP_OxRdtase_dom"/>
</dbReference>
<comment type="caution">
    <text evidence="5">The sequence shown here is derived from an EMBL/GenBank/DDBJ whole genome shotgun (WGS) entry which is preliminary data.</text>
</comment>
<evidence type="ECO:0000256" key="1">
    <source>
        <dbReference type="PIRSR" id="PIRSR000097-1"/>
    </source>
</evidence>
<dbReference type="PROSITE" id="PS00062">
    <property type="entry name" value="ALDOKETO_REDUCTASE_2"/>
    <property type="match status" value="1"/>
</dbReference>
<proteinExistence type="predicted"/>
<name>A0AAD4R0H4_9BILA</name>
<accession>A0AAD4R0H4</accession>
<dbReference type="PIRSF" id="PIRSF000097">
    <property type="entry name" value="AKR"/>
    <property type="match status" value="1"/>
</dbReference>
<keyword evidence="6" id="KW-1185">Reference proteome</keyword>
<dbReference type="InterPro" id="IPR020471">
    <property type="entry name" value="AKR"/>
</dbReference>
<evidence type="ECO:0000256" key="3">
    <source>
        <dbReference type="PIRSR" id="PIRSR000097-3"/>
    </source>
</evidence>
<dbReference type="AlphaFoldDB" id="A0AAD4R0H4"/>
<evidence type="ECO:0000313" key="6">
    <source>
        <dbReference type="Proteomes" id="UP001201812"/>
    </source>
</evidence>
<dbReference type="PANTHER" id="PTHR43827:SF14">
    <property type="entry name" value="NADP-DEPENDENT OXIDOREDUCTASE DOMAIN-CONTAINING PROTEIN"/>
    <property type="match status" value="1"/>
</dbReference>
<dbReference type="PRINTS" id="PR00069">
    <property type="entry name" value="ALDKETRDTASE"/>
</dbReference>
<gene>
    <name evidence="5" type="ORF">DdX_15900</name>
</gene>
<dbReference type="Proteomes" id="UP001201812">
    <property type="component" value="Unassembled WGS sequence"/>
</dbReference>
<feature type="site" description="Lowers pKa of active site Tyr" evidence="3">
    <location>
        <position position="107"/>
    </location>
</feature>